<dbReference type="Pfam" id="PF02687">
    <property type="entry name" value="FtsX"/>
    <property type="match status" value="2"/>
</dbReference>
<name>A0A8J2UIV4_9BACT</name>
<reference evidence="9" key="1">
    <citation type="journal article" date="2014" name="Int. J. Syst. Evol. Microbiol.">
        <title>Complete genome sequence of Corynebacterium casei LMG S-19264T (=DSM 44701T), isolated from a smear-ripened cheese.</title>
        <authorList>
            <consortium name="US DOE Joint Genome Institute (JGI-PGF)"/>
            <person name="Walter F."/>
            <person name="Albersmeier A."/>
            <person name="Kalinowski J."/>
            <person name="Ruckert C."/>
        </authorList>
    </citation>
    <scope>NUCLEOTIDE SEQUENCE</scope>
    <source>
        <strain evidence="9">CGMCC 1.15448</strain>
    </source>
</reference>
<organism evidence="9 10">
    <name type="scientific">Puia dinghuensis</name>
    <dbReference type="NCBI Taxonomy" id="1792502"/>
    <lineage>
        <taxon>Bacteria</taxon>
        <taxon>Pseudomonadati</taxon>
        <taxon>Bacteroidota</taxon>
        <taxon>Chitinophagia</taxon>
        <taxon>Chitinophagales</taxon>
        <taxon>Chitinophagaceae</taxon>
        <taxon>Puia</taxon>
    </lineage>
</organism>
<evidence type="ECO:0000256" key="3">
    <source>
        <dbReference type="ARBA" id="ARBA00022692"/>
    </source>
</evidence>
<dbReference type="PANTHER" id="PTHR30572:SF18">
    <property type="entry name" value="ABC-TYPE MACROLIDE FAMILY EXPORT SYSTEM PERMEASE COMPONENT 2"/>
    <property type="match status" value="1"/>
</dbReference>
<keyword evidence="3 6" id="KW-0812">Transmembrane</keyword>
<keyword evidence="10" id="KW-1185">Reference proteome</keyword>
<feature type="transmembrane region" description="Helical" evidence="6">
    <location>
        <begin position="755"/>
        <end position="778"/>
    </location>
</feature>
<evidence type="ECO:0000256" key="6">
    <source>
        <dbReference type="SAM" id="Phobius"/>
    </source>
</evidence>
<feature type="domain" description="ABC3 transporter permease C-terminal" evidence="7">
    <location>
        <begin position="287"/>
        <end position="391"/>
    </location>
</feature>
<gene>
    <name evidence="9" type="ORF">GCM10011511_52810</name>
</gene>
<evidence type="ECO:0000259" key="7">
    <source>
        <dbReference type="Pfam" id="PF02687"/>
    </source>
</evidence>
<feature type="transmembrane region" description="Helical" evidence="6">
    <location>
        <begin position="21"/>
        <end position="42"/>
    </location>
</feature>
<keyword evidence="2" id="KW-1003">Cell membrane</keyword>
<evidence type="ECO:0000259" key="8">
    <source>
        <dbReference type="Pfam" id="PF12704"/>
    </source>
</evidence>
<reference evidence="9" key="2">
    <citation type="submission" date="2020-09" db="EMBL/GenBank/DDBJ databases">
        <authorList>
            <person name="Sun Q."/>
            <person name="Zhou Y."/>
        </authorList>
    </citation>
    <scope>NUCLEOTIDE SEQUENCE</scope>
    <source>
        <strain evidence="9">CGMCC 1.15448</strain>
    </source>
</reference>
<dbReference type="RefSeq" id="WP_188937442.1">
    <property type="nucleotide sequence ID" value="NZ_BMJC01000006.1"/>
</dbReference>
<evidence type="ECO:0000256" key="4">
    <source>
        <dbReference type="ARBA" id="ARBA00022989"/>
    </source>
</evidence>
<comment type="subcellular location">
    <subcellularLocation>
        <location evidence="1">Cell membrane</location>
        <topology evidence="1">Multi-pass membrane protein</topology>
    </subcellularLocation>
</comment>
<evidence type="ECO:0000256" key="1">
    <source>
        <dbReference type="ARBA" id="ARBA00004651"/>
    </source>
</evidence>
<proteinExistence type="predicted"/>
<feature type="transmembrane region" description="Helical" evidence="6">
    <location>
        <begin position="673"/>
        <end position="693"/>
    </location>
</feature>
<feature type="transmembrane region" description="Helical" evidence="6">
    <location>
        <begin position="721"/>
        <end position="743"/>
    </location>
</feature>
<keyword evidence="4 6" id="KW-1133">Transmembrane helix</keyword>
<dbReference type="InterPro" id="IPR003838">
    <property type="entry name" value="ABC3_permease_C"/>
</dbReference>
<feature type="transmembrane region" description="Helical" evidence="6">
    <location>
        <begin position="281"/>
        <end position="303"/>
    </location>
</feature>
<feature type="transmembrane region" description="Helical" evidence="6">
    <location>
        <begin position="375"/>
        <end position="398"/>
    </location>
</feature>
<feature type="domain" description="ABC3 transporter permease C-terminal" evidence="7">
    <location>
        <begin position="672"/>
        <end position="782"/>
    </location>
</feature>
<protein>
    <submittedName>
        <fullName evidence="9">ABC transporter permease</fullName>
    </submittedName>
</protein>
<keyword evidence="5 6" id="KW-0472">Membrane</keyword>
<sequence length="792" mass="89492">MLKNFIKVALRNLWKHKGYSFLNIFGLAMGMTCSLLILLWIWDEKSIDNFHAKGDRIYRVYERQYYDGKVMAGYYTPGIMADQMKKDLPEVEMSTGFTWYEKRTFQTGDKILKEQGRYAGADYLRMFSYPLLEGSPATALSTPVSIVISRKMANDLFGSPHAAIGKSIRYENRKEFTVTAVFEDVPDNTADKFDYLINWTAFLDDNNWAKDWGNNGPQVLLLLRKDADPALFTKKITHYLDAYNKDQSKSFRIELGMQRYGDVYLHSNFKDGRIEGGRIEYVRLFSIVAIFILLIACINFMNLTTARSVGRAKEIGIRKVVGAVRPALIRQFIGEAILLSFFSVILALGLVLLILPAFNHLTEKNIHFPFTASFFWLSLAALTLVTGLISGSYPALFLSGFQPIRVLKGSLKFSAGAAWFRKGLVVFQFVLSIVLIIGTIVVSQQVDYVQSINLGYDRDNLVYIPMEGDLPDKYKTFKEKALQLPAIASVTKTSQDPVNLENGTGGIQWDGKDPNNLVMFTNMAVGYDFIKTMNLRLTKGREFSTDYPTDTVGYLLNEEALRRVGYKDPIGRNLTMWGKKGKIVGIVKDFHFASLHDPIRPLIIRYGEEGSDSRYGIILLRIRAGQTKQGLSQLEQLCHVLNPKFPFTYQFADEEYRGLYKSESIVHSLSNCFAVLGIFICCLGLLGLAMFTAEQRTKEFGIRKVLGAKVGTLFGLLSKDFLVLVLVAFVLASPLAWWAMHAWLQNFAFHINVEWWVFLLAGVMALLIALLTVSYQALKVALANPVKSLRTE</sequence>
<dbReference type="GO" id="GO:0022857">
    <property type="term" value="F:transmembrane transporter activity"/>
    <property type="evidence" value="ECO:0007669"/>
    <property type="project" value="TreeGrafter"/>
</dbReference>
<evidence type="ECO:0000256" key="5">
    <source>
        <dbReference type="ARBA" id="ARBA00023136"/>
    </source>
</evidence>
<feature type="transmembrane region" description="Helical" evidence="6">
    <location>
        <begin position="419"/>
        <end position="442"/>
    </location>
</feature>
<evidence type="ECO:0000313" key="9">
    <source>
        <dbReference type="EMBL" id="GGB22351.1"/>
    </source>
</evidence>
<dbReference type="Pfam" id="PF12704">
    <property type="entry name" value="MacB_PCD"/>
    <property type="match status" value="1"/>
</dbReference>
<dbReference type="AlphaFoldDB" id="A0A8J2UIV4"/>
<dbReference type="InterPro" id="IPR050250">
    <property type="entry name" value="Macrolide_Exporter_MacB"/>
</dbReference>
<dbReference type="PANTHER" id="PTHR30572">
    <property type="entry name" value="MEMBRANE COMPONENT OF TRANSPORTER-RELATED"/>
    <property type="match status" value="1"/>
</dbReference>
<comment type="caution">
    <text evidence="9">The sequence shown here is derived from an EMBL/GenBank/DDBJ whole genome shotgun (WGS) entry which is preliminary data.</text>
</comment>
<dbReference type="EMBL" id="BMJC01000006">
    <property type="protein sequence ID" value="GGB22351.1"/>
    <property type="molecule type" value="Genomic_DNA"/>
</dbReference>
<accession>A0A8J2UIV4</accession>
<feature type="domain" description="MacB-like periplasmic core" evidence="8">
    <location>
        <begin position="20"/>
        <end position="238"/>
    </location>
</feature>
<dbReference type="Proteomes" id="UP000607559">
    <property type="component" value="Unassembled WGS sequence"/>
</dbReference>
<dbReference type="GO" id="GO:0005886">
    <property type="term" value="C:plasma membrane"/>
    <property type="evidence" value="ECO:0007669"/>
    <property type="project" value="UniProtKB-SubCell"/>
</dbReference>
<evidence type="ECO:0000313" key="10">
    <source>
        <dbReference type="Proteomes" id="UP000607559"/>
    </source>
</evidence>
<feature type="transmembrane region" description="Helical" evidence="6">
    <location>
        <begin position="336"/>
        <end position="355"/>
    </location>
</feature>
<evidence type="ECO:0000256" key="2">
    <source>
        <dbReference type="ARBA" id="ARBA00022475"/>
    </source>
</evidence>
<dbReference type="InterPro" id="IPR025857">
    <property type="entry name" value="MacB_PCD"/>
</dbReference>